<proteinExistence type="predicted"/>
<organism evidence="3 4">
    <name type="scientific">Nonlabens ulvanivorans</name>
    <name type="common">Persicivirga ulvanivorans</name>
    <dbReference type="NCBI Taxonomy" id="906888"/>
    <lineage>
        <taxon>Bacteria</taxon>
        <taxon>Pseudomonadati</taxon>
        <taxon>Bacteroidota</taxon>
        <taxon>Flavobacteriia</taxon>
        <taxon>Flavobacteriales</taxon>
        <taxon>Flavobacteriaceae</taxon>
        <taxon>Nonlabens</taxon>
    </lineage>
</organism>
<name>A0A081D8E4_NONUL</name>
<dbReference type="AlphaFoldDB" id="A0A081D8E4"/>
<feature type="domain" description="Secretion system C-terminal sorting" evidence="2">
    <location>
        <begin position="35"/>
        <end position="99"/>
    </location>
</feature>
<sequence length="101" mass="11529">MINLQPGEYRVYSTQQLQDPLSNEDSSNLTTGIKLYPNPAQNSFRLSEDIQSMKIYNMKGQQVLDYEKSLPNYSIESLTSGVYIITVQTVKGNHQIKLIKE</sequence>
<keyword evidence="1" id="KW-0732">Signal</keyword>
<evidence type="ECO:0000313" key="4">
    <source>
        <dbReference type="Proteomes" id="UP000028980"/>
    </source>
</evidence>
<accession>A0A081D8E4</accession>
<dbReference type="NCBIfam" id="TIGR04183">
    <property type="entry name" value="Por_Secre_tail"/>
    <property type="match status" value="1"/>
</dbReference>
<evidence type="ECO:0000313" key="3">
    <source>
        <dbReference type="EMBL" id="GAK75190.1"/>
    </source>
</evidence>
<dbReference type="Pfam" id="PF18962">
    <property type="entry name" value="Por_Secre_tail"/>
    <property type="match status" value="1"/>
</dbReference>
<dbReference type="InterPro" id="IPR026444">
    <property type="entry name" value="Secre_tail"/>
</dbReference>
<gene>
    <name evidence="3" type="ORF">JCM19296_768</name>
</gene>
<dbReference type="EMBL" id="BBLG01000001">
    <property type="protein sequence ID" value="GAK75190.1"/>
    <property type="molecule type" value="Genomic_DNA"/>
</dbReference>
<evidence type="ECO:0000259" key="2">
    <source>
        <dbReference type="Pfam" id="PF18962"/>
    </source>
</evidence>
<dbReference type="Proteomes" id="UP000028980">
    <property type="component" value="Unassembled WGS sequence"/>
</dbReference>
<protein>
    <recommendedName>
        <fullName evidence="2">Secretion system C-terminal sorting domain-containing protein</fullName>
    </recommendedName>
</protein>
<comment type="caution">
    <text evidence="3">The sequence shown here is derived from an EMBL/GenBank/DDBJ whole genome shotgun (WGS) entry which is preliminary data.</text>
</comment>
<evidence type="ECO:0000256" key="1">
    <source>
        <dbReference type="ARBA" id="ARBA00022729"/>
    </source>
</evidence>
<reference evidence="3 4" key="1">
    <citation type="journal article" date="2014" name="Genome Announc.">
        <title>Draft Genome Sequences of Marine Flavobacterium Nonlabens Strains NR17, NR24, NR27, NR32, NR33, and Ara13.</title>
        <authorList>
            <person name="Nakanishi M."/>
            <person name="Meirelles P."/>
            <person name="Suzuki R."/>
            <person name="Takatani N."/>
            <person name="Mino S."/>
            <person name="Suda W."/>
            <person name="Oshima K."/>
            <person name="Hattori M."/>
            <person name="Ohkuma M."/>
            <person name="Hosokawa M."/>
            <person name="Miyashita K."/>
            <person name="Thompson F.L."/>
            <person name="Niwa A."/>
            <person name="Sawabe T."/>
            <person name="Sawabe T."/>
        </authorList>
    </citation>
    <scope>NUCLEOTIDE SEQUENCE [LARGE SCALE GENOMIC DNA]</scope>
    <source>
        <strain evidence="4">JCM19296</strain>
    </source>
</reference>